<protein>
    <submittedName>
        <fullName evidence="1">10461_t:CDS:1</fullName>
    </submittedName>
</protein>
<proteinExistence type="predicted"/>
<dbReference type="EMBL" id="CAJVPM010001962">
    <property type="protein sequence ID" value="CAG8477316.1"/>
    <property type="molecule type" value="Genomic_DNA"/>
</dbReference>
<accession>A0ACA9KK67</accession>
<evidence type="ECO:0000313" key="1">
    <source>
        <dbReference type="EMBL" id="CAG8477316.1"/>
    </source>
</evidence>
<gene>
    <name evidence="1" type="ORF">SCALOS_LOCUS2281</name>
</gene>
<name>A0ACA9KK67_9GLOM</name>
<organism evidence="1 2">
    <name type="scientific">Scutellospora calospora</name>
    <dbReference type="NCBI Taxonomy" id="85575"/>
    <lineage>
        <taxon>Eukaryota</taxon>
        <taxon>Fungi</taxon>
        <taxon>Fungi incertae sedis</taxon>
        <taxon>Mucoromycota</taxon>
        <taxon>Glomeromycotina</taxon>
        <taxon>Glomeromycetes</taxon>
        <taxon>Diversisporales</taxon>
        <taxon>Gigasporaceae</taxon>
        <taxon>Scutellospora</taxon>
    </lineage>
</organism>
<feature type="non-terminal residue" evidence="1">
    <location>
        <position position="1"/>
    </location>
</feature>
<sequence length="180" mass="21813">KITEFENEITKLTNNVKQMELDNEDLNNQVNRMKIEVESKNIKIEKLEQLYYTENCRYDELENKLFEEEKSKRLNQKCEKVCFERNDEHQSIANLRTKIIDLETENRKLRSKLLLRGSTAEQLSSLQVKYQKSVGNNWILSNNLEIEYTELETLRKENKSQKEYLKTKEDDIMKLKRQWW</sequence>
<reference evidence="1" key="1">
    <citation type="submission" date="2021-06" db="EMBL/GenBank/DDBJ databases">
        <authorList>
            <person name="Kallberg Y."/>
            <person name="Tangrot J."/>
            <person name="Rosling A."/>
        </authorList>
    </citation>
    <scope>NUCLEOTIDE SEQUENCE</scope>
    <source>
        <strain evidence="1">AU212A</strain>
    </source>
</reference>
<keyword evidence="2" id="KW-1185">Reference proteome</keyword>
<dbReference type="Proteomes" id="UP000789860">
    <property type="component" value="Unassembled WGS sequence"/>
</dbReference>
<evidence type="ECO:0000313" key="2">
    <source>
        <dbReference type="Proteomes" id="UP000789860"/>
    </source>
</evidence>
<comment type="caution">
    <text evidence="1">The sequence shown here is derived from an EMBL/GenBank/DDBJ whole genome shotgun (WGS) entry which is preliminary data.</text>
</comment>